<gene>
    <name evidence="1" type="ORF">CQW23_13727</name>
</gene>
<organism evidence="1 2">
    <name type="scientific">Capsicum baccatum</name>
    <name type="common">Peruvian pepper</name>
    <dbReference type="NCBI Taxonomy" id="33114"/>
    <lineage>
        <taxon>Eukaryota</taxon>
        <taxon>Viridiplantae</taxon>
        <taxon>Streptophyta</taxon>
        <taxon>Embryophyta</taxon>
        <taxon>Tracheophyta</taxon>
        <taxon>Spermatophyta</taxon>
        <taxon>Magnoliopsida</taxon>
        <taxon>eudicotyledons</taxon>
        <taxon>Gunneridae</taxon>
        <taxon>Pentapetalae</taxon>
        <taxon>asterids</taxon>
        <taxon>lamiids</taxon>
        <taxon>Solanales</taxon>
        <taxon>Solanaceae</taxon>
        <taxon>Solanoideae</taxon>
        <taxon>Capsiceae</taxon>
        <taxon>Capsicum</taxon>
    </lineage>
</organism>
<dbReference type="Proteomes" id="UP000224567">
    <property type="component" value="Unassembled WGS sequence"/>
</dbReference>
<evidence type="ECO:0000313" key="1">
    <source>
        <dbReference type="EMBL" id="PHT44569.1"/>
    </source>
</evidence>
<dbReference type="OrthoDB" id="1310753at2759"/>
<keyword evidence="2" id="KW-1185">Reference proteome</keyword>
<reference evidence="2" key="2">
    <citation type="journal article" date="2017" name="J. Anim. Genet.">
        <title>Multiple reference genome sequences of hot pepper reveal the massive evolution of plant disease resistance genes by retroduplication.</title>
        <authorList>
            <person name="Kim S."/>
            <person name="Park J."/>
            <person name="Yeom S.-I."/>
            <person name="Kim Y.-M."/>
            <person name="Seo E."/>
            <person name="Kim K.-T."/>
            <person name="Kim M.-S."/>
            <person name="Lee J.M."/>
            <person name="Cheong K."/>
            <person name="Shin H.-S."/>
            <person name="Kim S.-B."/>
            <person name="Han K."/>
            <person name="Lee J."/>
            <person name="Park M."/>
            <person name="Lee H.-A."/>
            <person name="Lee H.-Y."/>
            <person name="Lee Y."/>
            <person name="Oh S."/>
            <person name="Lee J.H."/>
            <person name="Choi E."/>
            <person name="Choi E."/>
            <person name="Lee S.E."/>
            <person name="Jeon J."/>
            <person name="Kim H."/>
            <person name="Choi G."/>
            <person name="Song H."/>
            <person name="Lee J."/>
            <person name="Lee S.-C."/>
            <person name="Kwon J.-K."/>
            <person name="Lee H.-Y."/>
            <person name="Koo N."/>
            <person name="Hong Y."/>
            <person name="Kim R.W."/>
            <person name="Kang W.-H."/>
            <person name="Huh J.H."/>
            <person name="Kang B.-C."/>
            <person name="Yang T.-J."/>
            <person name="Lee Y.-H."/>
            <person name="Bennetzen J.L."/>
            <person name="Choi D."/>
        </authorList>
    </citation>
    <scope>NUCLEOTIDE SEQUENCE [LARGE SCALE GENOMIC DNA]</scope>
    <source>
        <strain evidence="2">cv. PBC81</strain>
    </source>
</reference>
<protein>
    <submittedName>
        <fullName evidence="1">Uncharacterized protein</fullName>
    </submittedName>
</protein>
<accession>A0A2G2WHC3</accession>
<sequence length="262" mass="30238">MTALRQEVKDLLRLILDDVETNIERKYNMNHALISLSKNMDDCISSCHHSKSSTTMTDEQLNFLLLNLHFLSMYPAEKIFPLVTQYEILQSLCVNVRDFHGLILNGYVACEIVEYVLPQFQLMDERVGLLFWNSRTYGDSRLFKLAHILMKIIPIELEVMQLCHTNLKASTSAEVGRFIKHLLEISPDILREYLIHLQEHIINFITATTPGARNIHVMIEFLLIFLTNMPKDFIHVRVGKSPTLVGEWTGGLLIWAWTTLPS</sequence>
<proteinExistence type="predicted"/>
<name>A0A2G2WHC3_CAPBA</name>
<comment type="caution">
    <text evidence="1">The sequence shown here is derived from an EMBL/GenBank/DDBJ whole genome shotgun (WGS) entry which is preliminary data.</text>
</comment>
<reference evidence="1 2" key="1">
    <citation type="journal article" date="2017" name="Genome Biol.">
        <title>New reference genome sequences of hot pepper reveal the massive evolution of plant disease-resistance genes by retroduplication.</title>
        <authorList>
            <person name="Kim S."/>
            <person name="Park J."/>
            <person name="Yeom S.I."/>
            <person name="Kim Y.M."/>
            <person name="Seo E."/>
            <person name="Kim K.T."/>
            <person name="Kim M.S."/>
            <person name="Lee J.M."/>
            <person name="Cheong K."/>
            <person name="Shin H.S."/>
            <person name="Kim S.B."/>
            <person name="Han K."/>
            <person name="Lee J."/>
            <person name="Park M."/>
            <person name="Lee H.A."/>
            <person name="Lee H.Y."/>
            <person name="Lee Y."/>
            <person name="Oh S."/>
            <person name="Lee J.H."/>
            <person name="Choi E."/>
            <person name="Choi E."/>
            <person name="Lee S.E."/>
            <person name="Jeon J."/>
            <person name="Kim H."/>
            <person name="Choi G."/>
            <person name="Song H."/>
            <person name="Lee J."/>
            <person name="Lee S.C."/>
            <person name="Kwon J.K."/>
            <person name="Lee H.Y."/>
            <person name="Koo N."/>
            <person name="Hong Y."/>
            <person name="Kim R.W."/>
            <person name="Kang W.H."/>
            <person name="Huh J.H."/>
            <person name="Kang B.C."/>
            <person name="Yang T.J."/>
            <person name="Lee Y.H."/>
            <person name="Bennetzen J.L."/>
            <person name="Choi D."/>
        </authorList>
    </citation>
    <scope>NUCLEOTIDE SEQUENCE [LARGE SCALE GENOMIC DNA]</scope>
    <source>
        <strain evidence="2">cv. PBC81</strain>
    </source>
</reference>
<evidence type="ECO:0000313" key="2">
    <source>
        <dbReference type="Proteomes" id="UP000224567"/>
    </source>
</evidence>
<dbReference type="EMBL" id="MLFT02000006">
    <property type="protein sequence ID" value="PHT44569.1"/>
    <property type="molecule type" value="Genomic_DNA"/>
</dbReference>
<dbReference type="AlphaFoldDB" id="A0A2G2WHC3"/>